<reference evidence="14 15" key="1">
    <citation type="journal article" date="2018" name="Plant J.">
        <title>Genome sequences of Chlorella sorokiniana UTEX 1602 and Micractinium conductrix SAG 241.80: implications to maltose excretion by a green alga.</title>
        <authorList>
            <person name="Arriola M.B."/>
            <person name="Velmurugan N."/>
            <person name="Zhang Y."/>
            <person name="Plunkett M.H."/>
            <person name="Hondzo H."/>
            <person name="Barney B.M."/>
        </authorList>
    </citation>
    <scope>NUCLEOTIDE SEQUENCE [LARGE SCALE GENOMIC DNA]</scope>
    <source>
        <strain evidence="15">UTEX 1602</strain>
    </source>
</reference>
<organism evidence="14 15">
    <name type="scientific">Chlorella sorokiniana</name>
    <name type="common">Freshwater green alga</name>
    <dbReference type="NCBI Taxonomy" id="3076"/>
    <lineage>
        <taxon>Eukaryota</taxon>
        <taxon>Viridiplantae</taxon>
        <taxon>Chlorophyta</taxon>
        <taxon>core chlorophytes</taxon>
        <taxon>Trebouxiophyceae</taxon>
        <taxon>Chlorellales</taxon>
        <taxon>Chlorellaceae</taxon>
        <taxon>Chlorella clade</taxon>
        <taxon>Chlorella</taxon>
    </lineage>
</organism>
<dbReference type="CDD" id="cd01887">
    <property type="entry name" value="IF2_eIF5B"/>
    <property type="match status" value="1"/>
</dbReference>
<dbReference type="EMBL" id="LHPG02000013">
    <property type="protein sequence ID" value="PRW44490.1"/>
    <property type="molecule type" value="Genomic_DNA"/>
</dbReference>
<dbReference type="GO" id="GO:0005525">
    <property type="term" value="F:GTP binding"/>
    <property type="evidence" value="ECO:0007669"/>
    <property type="project" value="UniProtKB-KW"/>
</dbReference>
<proteinExistence type="inferred from homology"/>
<evidence type="ECO:0000256" key="4">
    <source>
        <dbReference type="ARBA" id="ARBA00022741"/>
    </source>
</evidence>
<dbReference type="InterPro" id="IPR015760">
    <property type="entry name" value="TIF_IF2"/>
</dbReference>
<evidence type="ECO:0000256" key="8">
    <source>
        <dbReference type="ARBA" id="ARBA00023134"/>
    </source>
</evidence>
<comment type="subcellular location">
    <subcellularLocation>
        <location evidence="1">Mitochondrion</location>
    </subcellularLocation>
</comment>
<dbReference type="InterPro" id="IPR023115">
    <property type="entry name" value="TIF_IF2_dom3"/>
</dbReference>
<accession>A0A2P6TK80</accession>
<keyword evidence="5" id="KW-0648">Protein biosynthesis</keyword>
<dbReference type="CDD" id="cd03692">
    <property type="entry name" value="mtIF2_IVc"/>
    <property type="match status" value="1"/>
</dbReference>
<dbReference type="FunFam" id="2.40.30.10:FF:000054">
    <property type="entry name" value="Translation initiation factor IF-2"/>
    <property type="match status" value="1"/>
</dbReference>
<dbReference type="CDD" id="cd03702">
    <property type="entry name" value="IF2_mtIF2_II"/>
    <property type="match status" value="1"/>
</dbReference>
<comment type="function">
    <text evidence="9">One of the essential components for the initiation of protein synthesis. Protects formylmethionyl-tRNA from spontaneous hydrolysis and promotes its binding to the 30S ribosomal subunits. Also involved in the hydrolysis of GTP during the formation of the 70S ribosomal complex.</text>
</comment>
<dbReference type="OrthoDB" id="361630at2759"/>
<evidence type="ECO:0000313" key="15">
    <source>
        <dbReference type="Proteomes" id="UP000239899"/>
    </source>
</evidence>
<dbReference type="SUPFAM" id="SSF50447">
    <property type="entry name" value="Translation proteins"/>
    <property type="match status" value="2"/>
</dbReference>
<dbReference type="FunFam" id="3.40.50.10050:FF:000001">
    <property type="entry name" value="Translation initiation factor IF-2"/>
    <property type="match status" value="1"/>
</dbReference>
<dbReference type="STRING" id="3076.A0A2P6TK80"/>
<dbReference type="HAMAP" id="MF_00100_B">
    <property type="entry name" value="IF_2_B"/>
    <property type="match status" value="1"/>
</dbReference>
<keyword evidence="7" id="KW-0496">Mitochondrion</keyword>
<comment type="similarity">
    <text evidence="2">Belongs to the TRAFAC class translation factor GTPase superfamily. Classic translation factor GTPase family. IF-2 subfamily.</text>
</comment>
<dbReference type="NCBIfam" id="TIGR00231">
    <property type="entry name" value="small_GTP"/>
    <property type="match status" value="1"/>
</dbReference>
<dbReference type="InterPro" id="IPR009000">
    <property type="entry name" value="Transl_B-barrel_sf"/>
</dbReference>
<dbReference type="SUPFAM" id="SSF52540">
    <property type="entry name" value="P-loop containing nucleoside triphosphate hydrolases"/>
    <property type="match status" value="1"/>
</dbReference>
<evidence type="ECO:0000256" key="7">
    <source>
        <dbReference type="ARBA" id="ARBA00023128"/>
    </source>
</evidence>
<dbReference type="GO" id="GO:0003924">
    <property type="term" value="F:GTPase activity"/>
    <property type="evidence" value="ECO:0007669"/>
    <property type="project" value="InterPro"/>
</dbReference>
<dbReference type="PANTHER" id="PTHR43381:SF20">
    <property type="entry name" value="TRANSLATION INITIATION FACTOR IF-2, MITOCHONDRIAL"/>
    <property type="match status" value="1"/>
</dbReference>
<feature type="compositionally biased region" description="Basic and acidic residues" evidence="12">
    <location>
        <begin position="29"/>
        <end position="43"/>
    </location>
</feature>
<feature type="region of interest" description="Disordered" evidence="12">
    <location>
        <begin position="23"/>
        <end position="99"/>
    </location>
</feature>
<dbReference type="InterPro" id="IPR036925">
    <property type="entry name" value="TIF_IF2_dom3_sf"/>
</dbReference>
<dbReference type="Gene3D" id="2.40.30.10">
    <property type="entry name" value="Translation factors"/>
    <property type="match status" value="2"/>
</dbReference>
<dbReference type="NCBIfam" id="TIGR00487">
    <property type="entry name" value="IF-2"/>
    <property type="match status" value="1"/>
</dbReference>
<keyword evidence="3 14" id="KW-0396">Initiation factor</keyword>
<dbReference type="Pfam" id="PF00009">
    <property type="entry name" value="GTP_EFTU"/>
    <property type="match status" value="1"/>
</dbReference>
<evidence type="ECO:0000313" key="14">
    <source>
        <dbReference type="EMBL" id="PRW44490.1"/>
    </source>
</evidence>
<gene>
    <name evidence="14" type="ORF">C2E21_6798</name>
</gene>
<evidence type="ECO:0000256" key="12">
    <source>
        <dbReference type="SAM" id="MobiDB-lite"/>
    </source>
</evidence>
<dbReference type="SUPFAM" id="SSF52156">
    <property type="entry name" value="Initiation factor IF2/eIF5b, domain 3"/>
    <property type="match status" value="1"/>
</dbReference>
<dbReference type="Gene3D" id="3.40.50.300">
    <property type="entry name" value="P-loop containing nucleotide triphosphate hydrolases"/>
    <property type="match status" value="1"/>
</dbReference>
<name>A0A2P6TK80_CHLSO</name>
<dbReference type="InterPro" id="IPR044145">
    <property type="entry name" value="IF2_II"/>
</dbReference>
<dbReference type="FunFam" id="2.40.30.10:FF:000008">
    <property type="entry name" value="Translation initiation factor IF-2"/>
    <property type="match status" value="1"/>
</dbReference>
<feature type="domain" description="Tr-type G" evidence="13">
    <location>
        <begin position="177"/>
        <end position="348"/>
    </location>
</feature>
<dbReference type="Pfam" id="PF11987">
    <property type="entry name" value="IF-2"/>
    <property type="match status" value="1"/>
</dbReference>
<dbReference type="PROSITE" id="PS51722">
    <property type="entry name" value="G_TR_2"/>
    <property type="match status" value="1"/>
</dbReference>
<evidence type="ECO:0000256" key="9">
    <source>
        <dbReference type="ARBA" id="ARBA00025162"/>
    </source>
</evidence>
<dbReference type="InterPro" id="IPR027417">
    <property type="entry name" value="P-loop_NTPase"/>
</dbReference>
<evidence type="ECO:0000256" key="5">
    <source>
        <dbReference type="ARBA" id="ARBA00022917"/>
    </source>
</evidence>
<dbReference type="InterPro" id="IPR000178">
    <property type="entry name" value="TF_IF2_bacterial-like"/>
</dbReference>
<evidence type="ECO:0000259" key="13">
    <source>
        <dbReference type="PROSITE" id="PS51722"/>
    </source>
</evidence>
<dbReference type="FunFam" id="3.40.50.300:FF:000019">
    <property type="entry name" value="Translation initiation factor IF-2"/>
    <property type="match status" value="1"/>
</dbReference>
<evidence type="ECO:0000256" key="10">
    <source>
        <dbReference type="ARBA" id="ARBA00044105"/>
    </source>
</evidence>
<evidence type="ECO:0000256" key="3">
    <source>
        <dbReference type="ARBA" id="ARBA00022540"/>
    </source>
</evidence>
<evidence type="ECO:0000256" key="6">
    <source>
        <dbReference type="ARBA" id="ARBA00022946"/>
    </source>
</evidence>
<comment type="caution">
    <text evidence="14">The sequence shown here is derived from an EMBL/GenBank/DDBJ whole genome shotgun (WGS) entry which is preliminary data.</text>
</comment>
<dbReference type="InterPro" id="IPR053905">
    <property type="entry name" value="EF-G-like_DII"/>
</dbReference>
<dbReference type="Gene3D" id="3.40.50.10050">
    <property type="entry name" value="Translation initiation factor IF- 2, domain 3"/>
    <property type="match status" value="1"/>
</dbReference>
<dbReference type="PANTHER" id="PTHR43381">
    <property type="entry name" value="TRANSLATION INITIATION FACTOR IF-2-RELATED"/>
    <property type="match status" value="1"/>
</dbReference>
<dbReference type="InterPro" id="IPR000795">
    <property type="entry name" value="T_Tr_GTP-bd_dom"/>
</dbReference>
<dbReference type="GO" id="GO:0003743">
    <property type="term" value="F:translation initiation factor activity"/>
    <property type="evidence" value="ECO:0007669"/>
    <property type="project" value="UniProtKB-KW"/>
</dbReference>
<dbReference type="Proteomes" id="UP000239899">
    <property type="component" value="Unassembled WGS sequence"/>
</dbReference>
<keyword evidence="6" id="KW-0809">Transit peptide</keyword>
<keyword evidence="4" id="KW-0547">Nucleotide-binding</keyword>
<keyword evidence="15" id="KW-1185">Reference proteome</keyword>
<dbReference type="Pfam" id="PF22042">
    <property type="entry name" value="EF-G_D2"/>
    <property type="match status" value="1"/>
</dbReference>
<evidence type="ECO:0000256" key="11">
    <source>
        <dbReference type="ARBA" id="ARBA00044200"/>
    </source>
</evidence>
<dbReference type="GO" id="GO:0005739">
    <property type="term" value="C:mitochondrion"/>
    <property type="evidence" value="ECO:0007669"/>
    <property type="project" value="UniProtKB-SubCell"/>
</dbReference>
<dbReference type="AlphaFoldDB" id="A0A2P6TK80"/>
<keyword evidence="8" id="KW-0342">GTP-binding</keyword>
<sequence>MAASLRRAIGPLGSAACGAAAAATATLQEGRRQGGEREQRPHDAPPPWQQRFEVPKEFPTAFPSAFPRAGGSGLAANGGRDRKDRKAAKKAPEPAAPLAPEEVVIPEDVNVLRLSQLLGEPIERVEEVLAELGENVASRHDLVSPDSAELAALEFGKIAVLARRGGRDAPLDADAVPRPAVITVMGHVDHGKTTLLDAFRRTSVAAGEAGGITQHIGAFEVQMPGSQQSLTFLDTPGHAAFTSMRARGAAVTDIVVLVVAADDGIMPQTREAISHARAAGCPIVVAITKCDTERANAAKVRQQLVAAGLELEEVGGNVQVVEVAAPTGQGLPELEEALLLQAEMMELQAEMMELQASRSRRAEAVVIEAKMDKGQGPVATVVVKRGSLKVGQPMVVGTEWGRVRALRGTGGRTVDEVLPGQPAEIAGLKGLPQAGDQLLVVDSEERAQAISRARAQNAELHRRAALGRLVAEQQEAAGAEGEQRTLPVIIKADVQGSAEAVHDALAHMCTEQVRVQVVHTGVGPVSHSDVQLAVPLGARILGFNVRSAAGDVEDVAKMHGIDIRCQRVIYHLMEDVGALLVGASPKQEVEVVAGAAEVLALFPLKGARGKDAGVVAGCRVTEGSIKGSLQYRVMRGGEAVHTGPCASLKRHKLEVETVGKGTECGVLLEGFSDIQPGDVLQCITTELRATAQVQAGPEKEWHL</sequence>
<evidence type="ECO:0000256" key="1">
    <source>
        <dbReference type="ARBA" id="ARBA00004173"/>
    </source>
</evidence>
<protein>
    <recommendedName>
        <fullName evidence="10">Translation initiation factor IF-2, chloroplastic</fullName>
    </recommendedName>
    <alternativeName>
        <fullName evidence="11">Translation initiation factor IF-2, mitochondrial</fullName>
    </alternativeName>
</protein>
<dbReference type="InterPro" id="IPR005225">
    <property type="entry name" value="Small_GTP-bd"/>
</dbReference>
<evidence type="ECO:0000256" key="2">
    <source>
        <dbReference type="ARBA" id="ARBA00007733"/>
    </source>
</evidence>